<gene>
    <name evidence="1" type="ORF">CA13_55830</name>
</gene>
<sequence>MALPPLVQMVAVIQLPLVVSQVPAPPLLMVSTSGAQLSVCPTRFEEKEQERDR</sequence>
<evidence type="ECO:0000313" key="2">
    <source>
        <dbReference type="Proteomes" id="UP000315010"/>
    </source>
</evidence>
<protein>
    <submittedName>
        <fullName evidence="1">Uncharacterized protein</fullName>
    </submittedName>
</protein>
<organism evidence="1 2">
    <name type="scientific">Novipirellula herctigrandis</name>
    <dbReference type="NCBI Taxonomy" id="2527986"/>
    <lineage>
        <taxon>Bacteria</taxon>
        <taxon>Pseudomonadati</taxon>
        <taxon>Planctomycetota</taxon>
        <taxon>Planctomycetia</taxon>
        <taxon>Pirellulales</taxon>
        <taxon>Pirellulaceae</taxon>
        <taxon>Novipirellula</taxon>
    </lineage>
</organism>
<evidence type="ECO:0000313" key="1">
    <source>
        <dbReference type="EMBL" id="TWT84107.1"/>
    </source>
</evidence>
<dbReference type="EMBL" id="SJPJ01000001">
    <property type="protein sequence ID" value="TWT84107.1"/>
    <property type="molecule type" value="Genomic_DNA"/>
</dbReference>
<accession>A0A5C5ZAJ4</accession>
<comment type="caution">
    <text evidence="1">The sequence shown here is derived from an EMBL/GenBank/DDBJ whole genome shotgun (WGS) entry which is preliminary data.</text>
</comment>
<dbReference type="Proteomes" id="UP000315010">
    <property type="component" value="Unassembled WGS sequence"/>
</dbReference>
<dbReference type="AlphaFoldDB" id="A0A5C5ZAJ4"/>
<keyword evidence="2" id="KW-1185">Reference proteome</keyword>
<proteinExistence type="predicted"/>
<name>A0A5C5ZAJ4_9BACT</name>
<reference evidence="1 2" key="1">
    <citation type="submission" date="2019-02" db="EMBL/GenBank/DDBJ databases">
        <title>Deep-cultivation of Planctomycetes and their phenomic and genomic characterization uncovers novel biology.</title>
        <authorList>
            <person name="Wiegand S."/>
            <person name="Jogler M."/>
            <person name="Boedeker C."/>
            <person name="Pinto D."/>
            <person name="Vollmers J."/>
            <person name="Rivas-Marin E."/>
            <person name="Kohn T."/>
            <person name="Peeters S.H."/>
            <person name="Heuer A."/>
            <person name="Rast P."/>
            <person name="Oberbeckmann S."/>
            <person name="Bunk B."/>
            <person name="Jeske O."/>
            <person name="Meyerdierks A."/>
            <person name="Storesund J.E."/>
            <person name="Kallscheuer N."/>
            <person name="Luecker S."/>
            <person name="Lage O.M."/>
            <person name="Pohl T."/>
            <person name="Merkel B.J."/>
            <person name="Hornburger P."/>
            <person name="Mueller R.-W."/>
            <person name="Bruemmer F."/>
            <person name="Labrenz M."/>
            <person name="Spormann A.M."/>
            <person name="Op Den Camp H."/>
            <person name="Overmann J."/>
            <person name="Amann R."/>
            <person name="Jetten M.S.M."/>
            <person name="Mascher T."/>
            <person name="Medema M.H."/>
            <person name="Devos D.P."/>
            <person name="Kaster A.-K."/>
            <person name="Ovreas L."/>
            <person name="Rohde M."/>
            <person name="Galperin M.Y."/>
            <person name="Jogler C."/>
        </authorList>
    </citation>
    <scope>NUCLEOTIDE SEQUENCE [LARGE SCALE GENOMIC DNA]</scope>
    <source>
        <strain evidence="1 2">CA13</strain>
    </source>
</reference>